<organism evidence="2 3">
    <name type="scientific">Natrialba taiwanensis DSM 12281</name>
    <dbReference type="NCBI Taxonomy" id="1230458"/>
    <lineage>
        <taxon>Archaea</taxon>
        <taxon>Methanobacteriati</taxon>
        <taxon>Methanobacteriota</taxon>
        <taxon>Stenosarchaea group</taxon>
        <taxon>Halobacteria</taxon>
        <taxon>Halobacteriales</taxon>
        <taxon>Natrialbaceae</taxon>
        <taxon>Natrialba</taxon>
    </lineage>
</organism>
<evidence type="ECO:0008006" key="4">
    <source>
        <dbReference type="Google" id="ProtNLM"/>
    </source>
</evidence>
<keyword evidence="1" id="KW-0472">Membrane</keyword>
<dbReference type="PATRIC" id="fig|1230458.4.peg.703"/>
<reference evidence="2 3" key="1">
    <citation type="journal article" date="2014" name="PLoS Genet.">
        <title>Phylogenetically driven sequencing of extremely halophilic archaea reveals strategies for static and dynamic osmo-response.</title>
        <authorList>
            <person name="Becker E.A."/>
            <person name="Seitzer P.M."/>
            <person name="Tritt A."/>
            <person name="Larsen D."/>
            <person name="Krusor M."/>
            <person name="Yao A.I."/>
            <person name="Wu D."/>
            <person name="Madern D."/>
            <person name="Eisen J.A."/>
            <person name="Darling A.E."/>
            <person name="Facciotti M.T."/>
        </authorList>
    </citation>
    <scope>NUCLEOTIDE SEQUENCE [LARGE SCALE GENOMIC DNA]</scope>
    <source>
        <strain evidence="2 3">DSM 12281</strain>
    </source>
</reference>
<feature type="transmembrane region" description="Helical" evidence="1">
    <location>
        <begin position="86"/>
        <end position="110"/>
    </location>
</feature>
<keyword evidence="3" id="KW-1185">Reference proteome</keyword>
<dbReference type="OrthoDB" id="204561at2157"/>
<protein>
    <recommendedName>
        <fullName evidence="4">Zincin peptidase</fullName>
    </recommendedName>
</protein>
<dbReference type="RefSeq" id="WP_006824584.1">
    <property type="nucleotide sequence ID" value="NZ_AOIL01000012.1"/>
</dbReference>
<evidence type="ECO:0000313" key="2">
    <source>
        <dbReference type="EMBL" id="ELY96025.1"/>
    </source>
</evidence>
<dbReference type="AlphaFoldDB" id="M0ABC4"/>
<evidence type="ECO:0000313" key="3">
    <source>
        <dbReference type="Proteomes" id="UP000011648"/>
    </source>
</evidence>
<proteinExistence type="predicted"/>
<gene>
    <name evidence="2" type="ORF">C484_03519</name>
</gene>
<accession>M0ABC4</accession>
<sequence>MEVALDRPMSGIEIGPDFVSAGVALVVTVGLGLVAHEWTHALVLWSGRIEFTISYLPGRASGIAGVLASCPWAVVRPRPNGTEPPWVLRVAALAPLSLALPIFVFGFGVAPAPVALVDSPVGTAIAIGWLACAIPSPQDFSVAFYAHRVLETKAATAESVSRVK</sequence>
<comment type="caution">
    <text evidence="2">The sequence shown here is derived from an EMBL/GenBank/DDBJ whole genome shotgun (WGS) entry which is preliminary data.</text>
</comment>
<dbReference type="Proteomes" id="UP000011648">
    <property type="component" value="Unassembled WGS sequence"/>
</dbReference>
<name>M0ABC4_9EURY</name>
<feature type="transmembrane region" description="Helical" evidence="1">
    <location>
        <begin position="56"/>
        <end position="74"/>
    </location>
</feature>
<feature type="transmembrane region" description="Helical" evidence="1">
    <location>
        <begin position="18"/>
        <end position="35"/>
    </location>
</feature>
<keyword evidence="1" id="KW-0812">Transmembrane</keyword>
<keyword evidence="1" id="KW-1133">Transmembrane helix</keyword>
<dbReference type="EMBL" id="AOIL01000012">
    <property type="protein sequence ID" value="ELY96025.1"/>
    <property type="molecule type" value="Genomic_DNA"/>
</dbReference>
<evidence type="ECO:0000256" key="1">
    <source>
        <dbReference type="SAM" id="Phobius"/>
    </source>
</evidence>